<dbReference type="AlphaFoldDB" id="A0A4U0PXA4"/>
<reference evidence="1 2" key="1">
    <citation type="submission" date="2019-04" db="EMBL/GenBank/DDBJ databases">
        <title>Chitiniphilus eburnea sp. nov., a novel chitinolytic bacterium isolated from aquaculture sludge.</title>
        <authorList>
            <person name="Sheng M."/>
        </authorList>
    </citation>
    <scope>NUCLEOTIDE SEQUENCE [LARGE SCALE GENOMIC DNA]</scope>
    <source>
        <strain evidence="1 2">HX-2-15</strain>
    </source>
</reference>
<sequence>MFRIAVVSGLVVALSACHPATPVQPAPLAASARESAPVRNAASYPLLDDQAGLMALYYGQARLPVPYERMAEAMSNDYRETSNSFQRRSLLDALTPQIDALLTRWQSQSCFSLKSRVSFSHFDLNQRVFRVSGLEAPMQFAFESGRYAIVLNNPPPHEYRPASEQLARRIEDVITRNGATFAYPVTLRLCARGVRDIADRNLVVANLEHADVLDLTKNPLPLVVP</sequence>
<comment type="caution">
    <text evidence="1">The sequence shown here is derived from an EMBL/GenBank/DDBJ whole genome shotgun (WGS) entry which is preliminary data.</text>
</comment>
<protein>
    <recommendedName>
        <fullName evidence="3">DUF4852 domain-containing protein</fullName>
    </recommendedName>
</protein>
<organism evidence="1 2">
    <name type="scientific">Chitiniphilus eburneus</name>
    <dbReference type="NCBI Taxonomy" id="2571148"/>
    <lineage>
        <taxon>Bacteria</taxon>
        <taxon>Pseudomonadati</taxon>
        <taxon>Pseudomonadota</taxon>
        <taxon>Betaproteobacteria</taxon>
        <taxon>Neisseriales</taxon>
        <taxon>Chitinibacteraceae</taxon>
        <taxon>Chitiniphilus</taxon>
    </lineage>
</organism>
<keyword evidence="2" id="KW-1185">Reference proteome</keyword>
<gene>
    <name evidence="1" type="ORF">FAZ21_11325</name>
</gene>
<dbReference type="PROSITE" id="PS51257">
    <property type="entry name" value="PROKAR_LIPOPROTEIN"/>
    <property type="match status" value="1"/>
</dbReference>
<accession>A0A4U0PXA4</accession>
<proteinExistence type="predicted"/>
<evidence type="ECO:0000313" key="1">
    <source>
        <dbReference type="EMBL" id="TJZ73201.1"/>
    </source>
</evidence>
<dbReference type="EMBL" id="SUMF01000011">
    <property type="protein sequence ID" value="TJZ73201.1"/>
    <property type="molecule type" value="Genomic_DNA"/>
</dbReference>
<evidence type="ECO:0000313" key="2">
    <source>
        <dbReference type="Proteomes" id="UP000310016"/>
    </source>
</evidence>
<dbReference type="OrthoDB" id="7068850at2"/>
<evidence type="ECO:0008006" key="3">
    <source>
        <dbReference type="Google" id="ProtNLM"/>
    </source>
</evidence>
<name>A0A4U0PXA4_9NEIS</name>
<dbReference type="Proteomes" id="UP000310016">
    <property type="component" value="Unassembled WGS sequence"/>
</dbReference>
<dbReference type="RefSeq" id="WP_136773559.1">
    <property type="nucleotide sequence ID" value="NZ_CP156074.1"/>
</dbReference>